<evidence type="ECO:0000313" key="4">
    <source>
        <dbReference type="Proteomes" id="UP000186156"/>
    </source>
</evidence>
<proteinExistence type="predicted"/>
<dbReference type="STRING" id="252246.SAMN05421799_106139"/>
<evidence type="ECO:0000259" key="2">
    <source>
        <dbReference type="PROSITE" id="PS51677"/>
    </source>
</evidence>
<dbReference type="GO" id="GO:0005975">
    <property type="term" value="P:carbohydrate metabolic process"/>
    <property type="evidence" value="ECO:0007669"/>
    <property type="project" value="InterPro"/>
</dbReference>
<feature type="chain" id="PRO_5012026406" evidence="1">
    <location>
        <begin position="26"/>
        <end position="326"/>
    </location>
</feature>
<dbReference type="SUPFAM" id="SSF88713">
    <property type="entry name" value="Glycoside hydrolase/deacetylase"/>
    <property type="match status" value="1"/>
</dbReference>
<organism evidence="3 4">
    <name type="scientific">Alicyclobacillus vulcanalis</name>
    <dbReference type="NCBI Taxonomy" id="252246"/>
    <lineage>
        <taxon>Bacteria</taxon>
        <taxon>Bacillati</taxon>
        <taxon>Bacillota</taxon>
        <taxon>Bacilli</taxon>
        <taxon>Bacillales</taxon>
        <taxon>Alicyclobacillaceae</taxon>
        <taxon>Alicyclobacillus</taxon>
    </lineage>
</organism>
<dbReference type="Gene3D" id="3.20.20.370">
    <property type="entry name" value="Glycoside hydrolase/deacetylase"/>
    <property type="match status" value="1"/>
</dbReference>
<keyword evidence="1" id="KW-0732">Signal</keyword>
<dbReference type="InterPro" id="IPR002509">
    <property type="entry name" value="NODB_dom"/>
</dbReference>
<protein>
    <submittedName>
        <fullName evidence="3">Probable sporulation protein, polysaccharide deacetylase family</fullName>
    </submittedName>
</protein>
<gene>
    <name evidence="3" type="ORF">SAMN05421799_106139</name>
</gene>
<accession>A0A1N7MUN7</accession>
<dbReference type="InterPro" id="IPR011330">
    <property type="entry name" value="Glyco_hydro/deAcase_b/a-brl"/>
</dbReference>
<name>A0A1N7MUN7_9BACL</name>
<sequence>MKMRKTAAGACALALMGVLGGWAGAAGTAVNAHAPAASAPSVSAHVWEEVSRTWGTLPVDARHDGVWHNIPGLSGFALDTAASERETARRHDGALHLVWRTLPPKRRLGDLSPDVIYRGPAQEKSVALMVNVSWGDAYVPRMLEVLRSAHVKATFFVDGAFAKKFPDLVRAMARDGHAVESHGFGHPDFRRLSDAKLAAQLDETNRVLAGITGKVPRLIAPPAGSYDARLAPLAHSRRMYAILWTADTVDWKNPPADVIVQRVQRGAEPGALILLHPTAPTAEALPDVIRWLEGHGYRLKTVEDVIDERPAVTPPTTLANETFHRA</sequence>
<feature type="domain" description="NodB homology" evidence="2">
    <location>
        <begin position="124"/>
        <end position="300"/>
    </location>
</feature>
<dbReference type="AlphaFoldDB" id="A0A1N7MUN7"/>
<dbReference type="Proteomes" id="UP000186156">
    <property type="component" value="Unassembled WGS sequence"/>
</dbReference>
<dbReference type="PANTHER" id="PTHR10587:SF80">
    <property type="entry name" value="CHITOOLIGOSACCHARIDE DEACETYLASE"/>
    <property type="match status" value="1"/>
</dbReference>
<dbReference type="PROSITE" id="PS51677">
    <property type="entry name" value="NODB"/>
    <property type="match status" value="1"/>
</dbReference>
<evidence type="ECO:0000256" key="1">
    <source>
        <dbReference type="SAM" id="SignalP"/>
    </source>
</evidence>
<dbReference type="InterPro" id="IPR050248">
    <property type="entry name" value="Polysacc_deacetylase_ArnD"/>
</dbReference>
<evidence type="ECO:0000313" key="3">
    <source>
        <dbReference type="EMBL" id="SIS89854.1"/>
    </source>
</evidence>
<dbReference type="Pfam" id="PF01522">
    <property type="entry name" value="Polysacc_deac_1"/>
    <property type="match status" value="1"/>
</dbReference>
<dbReference type="PANTHER" id="PTHR10587">
    <property type="entry name" value="GLYCOSYL TRANSFERASE-RELATED"/>
    <property type="match status" value="1"/>
</dbReference>
<reference evidence="4" key="1">
    <citation type="submission" date="2017-01" db="EMBL/GenBank/DDBJ databases">
        <authorList>
            <person name="Varghese N."/>
            <person name="Submissions S."/>
        </authorList>
    </citation>
    <scope>NUCLEOTIDE SEQUENCE [LARGE SCALE GENOMIC DNA]</scope>
    <source>
        <strain evidence="4">DSM 16176</strain>
    </source>
</reference>
<keyword evidence="4" id="KW-1185">Reference proteome</keyword>
<feature type="signal peptide" evidence="1">
    <location>
        <begin position="1"/>
        <end position="25"/>
    </location>
</feature>
<dbReference type="EMBL" id="FTOO01000006">
    <property type="protein sequence ID" value="SIS89854.1"/>
    <property type="molecule type" value="Genomic_DNA"/>
</dbReference>
<dbReference type="CDD" id="cd10950">
    <property type="entry name" value="CE4_BsYlxY_like"/>
    <property type="match status" value="1"/>
</dbReference>
<dbReference type="GO" id="GO:0016020">
    <property type="term" value="C:membrane"/>
    <property type="evidence" value="ECO:0007669"/>
    <property type="project" value="TreeGrafter"/>
</dbReference>
<dbReference type="GO" id="GO:0016810">
    <property type="term" value="F:hydrolase activity, acting on carbon-nitrogen (but not peptide) bonds"/>
    <property type="evidence" value="ECO:0007669"/>
    <property type="project" value="InterPro"/>
</dbReference>